<dbReference type="GO" id="GO:0031965">
    <property type="term" value="C:nuclear membrane"/>
    <property type="evidence" value="ECO:0007669"/>
    <property type="project" value="UniProtKB-SubCell"/>
</dbReference>
<evidence type="ECO:0000256" key="2">
    <source>
        <dbReference type="ARBA" id="ARBA00004126"/>
    </source>
</evidence>
<dbReference type="PANTHER" id="PTHR28012:SF1">
    <property type="entry name" value="NUCLEAR FUSION PROTEIN KAR5"/>
    <property type="match status" value="1"/>
</dbReference>
<keyword evidence="11" id="KW-0325">Glycoprotein</keyword>
<dbReference type="GO" id="GO:0005789">
    <property type="term" value="C:endoplasmic reticulum membrane"/>
    <property type="evidence" value="ECO:0007669"/>
    <property type="project" value="UniProtKB-SubCell"/>
</dbReference>
<proteinExistence type="inferred from homology"/>
<dbReference type="EMBL" id="JAGMWT010000002">
    <property type="protein sequence ID" value="KAH7135481.1"/>
    <property type="molecule type" value="Genomic_DNA"/>
</dbReference>
<keyword evidence="10 14" id="KW-0472">Membrane</keyword>
<comment type="similarity">
    <text evidence="4">Belongs to the KAR5 family.</text>
</comment>
<evidence type="ECO:0000256" key="11">
    <source>
        <dbReference type="ARBA" id="ARBA00023180"/>
    </source>
</evidence>
<dbReference type="GO" id="GO:0000742">
    <property type="term" value="P:karyogamy involved in conjugation with cellular fusion"/>
    <property type="evidence" value="ECO:0007669"/>
    <property type="project" value="InterPro"/>
</dbReference>
<evidence type="ECO:0000256" key="12">
    <source>
        <dbReference type="ARBA" id="ARBA00023242"/>
    </source>
</evidence>
<protein>
    <recommendedName>
        <fullName evidence="18">Karyogamy protein 5</fullName>
    </recommendedName>
</protein>
<evidence type="ECO:0008006" key="18">
    <source>
        <dbReference type="Google" id="ProtNLM"/>
    </source>
</evidence>
<gene>
    <name evidence="16" type="ORF">B0J11DRAFT_160682</name>
</gene>
<sequence length="558" mass="61981">MVIFALTFATLLLGGFAQHHSAMAHEGSLPTTDLASILQTPVQQQEILSQALRIVKSMESAPSCNRLAALNLINDCKSLEQAPSDAKVNSDNLLDEVKSEYASRLAVCELLGAKALVPKECTILVPSPHACVKSRFMSFFSRGEQRSDDLCYPEATHAQFERCLRALEARPQSWTSYSNARQNAVVMCHASRESIEREKNLSTYKSLAEVVGQMASSLGTSLKQMQAWIDEQVAFAEQVQTSQKQASRDMQTNREETLNFFSSIMSVFQSFSGVISQRTSEISEEMEQSLERSKTAIEDNRQELRNSMRQLFEEMKSASIQHAATQRNELEASRKDASVSLQTYHDTVVYIMGSFANDLGTLKNDVNMAFVDVKNLSQNLAEAKLDIQLIGSATINIQSALNSTTESLEKLATFGEFTANPRVFLLSVAFLIGIWKANGILAGYIMAIGALSYFLHDFGTLSSLSSTLTRARLHFIDTHLVHSATSHPLVFLTLGSIIVLFLISFAIVMAANSTYIYEYHDECGNKITLPLIEAPARTDMSLHRRHRFNIFSIFHGSH</sequence>
<evidence type="ECO:0000313" key="16">
    <source>
        <dbReference type="EMBL" id="KAH7135481.1"/>
    </source>
</evidence>
<evidence type="ECO:0000256" key="9">
    <source>
        <dbReference type="ARBA" id="ARBA00022989"/>
    </source>
</evidence>
<keyword evidence="5" id="KW-0415">Karyogamy</keyword>
<evidence type="ECO:0000256" key="4">
    <source>
        <dbReference type="ARBA" id="ARBA00010473"/>
    </source>
</evidence>
<dbReference type="GO" id="GO:0048288">
    <property type="term" value="P:nuclear membrane fusion involved in karyogamy"/>
    <property type="evidence" value="ECO:0007669"/>
    <property type="project" value="InterPro"/>
</dbReference>
<evidence type="ECO:0000256" key="3">
    <source>
        <dbReference type="ARBA" id="ARBA00004586"/>
    </source>
</evidence>
<dbReference type="SUPFAM" id="SSF47162">
    <property type="entry name" value="Apolipoprotein"/>
    <property type="match status" value="1"/>
</dbReference>
<feature type="coiled-coil region" evidence="13">
    <location>
        <begin position="283"/>
        <end position="321"/>
    </location>
</feature>
<dbReference type="InterPro" id="IPR007292">
    <property type="entry name" value="Nuclear_fusion_Kar5"/>
</dbReference>
<evidence type="ECO:0000256" key="1">
    <source>
        <dbReference type="ARBA" id="ARBA00003389"/>
    </source>
</evidence>
<keyword evidence="9 14" id="KW-1133">Transmembrane helix</keyword>
<feature type="transmembrane region" description="Helical" evidence="14">
    <location>
        <begin position="423"/>
        <end position="455"/>
    </location>
</feature>
<evidence type="ECO:0000256" key="10">
    <source>
        <dbReference type="ARBA" id="ARBA00023136"/>
    </source>
</evidence>
<evidence type="ECO:0000256" key="6">
    <source>
        <dbReference type="ARBA" id="ARBA00022692"/>
    </source>
</evidence>
<dbReference type="Proteomes" id="UP000700596">
    <property type="component" value="Unassembled WGS sequence"/>
</dbReference>
<dbReference type="AlphaFoldDB" id="A0A9P9IX46"/>
<evidence type="ECO:0000313" key="17">
    <source>
        <dbReference type="Proteomes" id="UP000700596"/>
    </source>
</evidence>
<evidence type="ECO:0000256" key="8">
    <source>
        <dbReference type="ARBA" id="ARBA00022824"/>
    </source>
</evidence>
<comment type="caution">
    <text evidence="16">The sequence shown here is derived from an EMBL/GenBank/DDBJ whole genome shotgun (WGS) entry which is preliminary data.</text>
</comment>
<dbReference type="PANTHER" id="PTHR28012">
    <property type="entry name" value="NUCLEAR FUSION PROTEIN KAR5"/>
    <property type="match status" value="1"/>
</dbReference>
<keyword evidence="12" id="KW-0539">Nucleus</keyword>
<keyword evidence="13" id="KW-0175">Coiled coil</keyword>
<reference evidence="16" key="1">
    <citation type="journal article" date="2021" name="Nat. Commun.">
        <title>Genetic determinants of endophytism in the Arabidopsis root mycobiome.</title>
        <authorList>
            <person name="Mesny F."/>
            <person name="Miyauchi S."/>
            <person name="Thiergart T."/>
            <person name="Pickel B."/>
            <person name="Atanasova L."/>
            <person name="Karlsson M."/>
            <person name="Huettel B."/>
            <person name="Barry K.W."/>
            <person name="Haridas S."/>
            <person name="Chen C."/>
            <person name="Bauer D."/>
            <person name="Andreopoulos W."/>
            <person name="Pangilinan J."/>
            <person name="LaButti K."/>
            <person name="Riley R."/>
            <person name="Lipzen A."/>
            <person name="Clum A."/>
            <person name="Drula E."/>
            <person name="Henrissat B."/>
            <person name="Kohler A."/>
            <person name="Grigoriev I.V."/>
            <person name="Martin F.M."/>
            <person name="Hacquard S."/>
        </authorList>
    </citation>
    <scope>NUCLEOTIDE SEQUENCE</scope>
    <source>
        <strain evidence="16">MPI-CAGE-CH-0243</strain>
    </source>
</reference>
<feature type="transmembrane region" description="Helical" evidence="14">
    <location>
        <begin position="489"/>
        <end position="511"/>
    </location>
</feature>
<dbReference type="OrthoDB" id="5311848at2759"/>
<keyword evidence="6 14" id="KW-0812">Transmembrane</keyword>
<feature type="signal peptide" evidence="15">
    <location>
        <begin position="1"/>
        <end position="17"/>
    </location>
</feature>
<evidence type="ECO:0000256" key="13">
    <source>
        <dbReference type="SAM" id="Coils"/>
    </source>
</evidence>
<evidence type="ECO:0000256" key="14">
    <source>
        <dbReference type="SAM" id="Phobius"/>
    </source>
</evidence>
<organism evidence="16 17">
    <name type="scientific">Dendryphion nanum</name>
    <dbReference type="NCBI Taxonomy" id="256645"/>
    <lineage>
        <taxon>Eukaryota</taxon>
        <taxon>Fungi</taxon>
        <taxon>Dikarya</taxon>
        <taxon>Ascomycota</taxon>
        <taxon>Pezizomycotina</taxon>
        <taxon>Dothideomycetes</taxon>
        <taxon>Pleosporomycetidae</taxon>
        <taxon>Pleosporales</taxon>
        <taxon>Torulaceae</taxon>
        <taxon>Dendryphion</taxon>
    </lineage>
</organism>
<name>A0A9P9IX46_9PLEO</name>
<feature type="chain" id="PRO_5040221560" description="Karyogamy protein 5" evidence="15">
    <location>
        <begin position="18"/>
        <end position="558"/>
    </location>
</feature>
<keyword evidence="8" id="KW-0256">Endoplasmic reticulum</keyword>
<comment type="subcellular location">
    <subcellularLocation>
        <location evidence="3">Endoplasmic reticulum membrane</location>
    </subcellularLocation>
    <subcellularLocation>
        <location evidence="2">Nucleus membrane</location>
    </subcellularLocation>
</comment>
<evidence type="ECO:0000256" key="15">
    <source>
        <dbReference type="SAM" id="SignalP"/>
    </source>
</evidence>
<keyword evidence="17" id="KW-1185">Reference proteome</keyword>
<comment type="function">
    <text evidence="1">Required for nuclear membrane fusion during karyogamy.</text>
</comment>
<keyword evidence="7 15" id="KW-0732">Signal</keyword>
<evidence type="ECO:0000256" key="5">
    <source>
        <dbReference type="ARBA" id="ARBA00022459"/>
    </source>
</evidence>
<evidence type="ECO:0000256" key="7">
    <source>
        <dbReference type="ARBA" id="ARBA00022729"/>
    </source>
</evidence>
<accession>A0A9P9IX46</accession>